<dbReference type="PROSITE" id="PS50059">
    <property type="entry name" value="FKBP_PPIASE"/>
    <property type="match status" value="1"/>
</dbReference>
<dbReference type="Pfam" id="PF00254">
    <property type="entry name" value="FKBP_C"/>
    <property type="match status" value="1"/>
</dbReference>
<gene>
    <name evidence="7" type="ORF">F2Q68_00003976</name>
</gene>
<dbReference type="EMBL" id="QGKW02001660">
    <property type="protein sequence ID" value="KAF2582409.1"/>
    <property type="molecule type" value="Genomic_DNA"/>
</dbReference>
<evidence type="ECO:0000256" key="2">
    <source>
        <dbReference type="ARBA" id="ARBA00013194"/>
    </source>
</evidence>
<evidence type="ECO:0000313" key="8">
    <source>
        <dbReference type="Proteomes" id="UP000712281"/>
    </source>
</evidence>
<protein>
    <recommendedName>
        <fullName evidence="2 5">peptidylprolyl isomerase</fullName>
        <ecNumber evidence="2 5">5.2.1.8</ecNumber>
    </recommendedName>
</protein>
<evidence type="ECO:0000256" key="5">
    <source>
        <dbReference type="PROSITE-ProRule" id="PRU00277"/>
    </source>
</evidence>
<dbReference type="Gene3D" id="3.10.50.40">
    <property type="match status" value="1"/>
</dbReference>
<dbReference type="PANTHER" id="PTHR10516:SF443">
    <property type="entry name" value="FK506-BINDING PROTEIN 59-RELATED"/>
    <property type="match status" value="1"/>
</dbReference>
<dbReference type="GO" id="GO:0005737">
    <property type="term" value="C:cytoplasm"/>
    <property type="evidence" value="ECO:0007669"/>
    <property type="project" value="TreeGrafter"/>
</dbReference>
<dbReference type="Proteomes" id="UP000712281">
    <property type="component" value="Unassembled WGS sequence"/>
</dbReference>
<dbReference type="AlphaFoldDB" id="A0A8S9JL28"/>
<sequence>MGVEKQVIRPGTGAKPAPGQTVTVHCTGFGNLSTFSSRRCNCEIDLSKICLAYELFDLDAGQKPFSFQIGKGAVIKGWDEGVMGMQIGEVARLRCSPDYAYGPGGFPAWGIQPNSVLDFEIEVLSVQ</sequence>
<keyword evidence="3 5" id="KW-0697">Rotamase</keyword>
<evidence type="ECO:0000256" key="3">
    <source>
        <dbReference type="ARBA" id="ARBA00023110"/>
    </source>
</evidence>
<reference evidence="7" key="1">
    <citation type="submission" date="2019-12" db="EMBL/GenBank/DDBJ databases">
        <title>Genome sequencing and annotation of Brassica cretica.</title>
        <authorList>
            <person name="Studholme D.J."/>
            <person name="Sarris P.F."/>
        </authorList>
    </citation>
    <scope>NUCLEOTIDE SEQUENCE</scope>
    <source>
        <strain evidence="7">PFS-001/15</strain>
        <tissue evidence="7">Leaf</tissue>
    </source>
</reference>
<evidence type="ECO:0000256" key="4">
    <source>
        <dbReference type="ARBA" id="ARBA00023235"/>
    </source>
</evidence>
<comment type="caution">
    <text evidence="7">The sequence shown here is derived from an EMBL/GenBank/DDBJ whole genome shotgun (WGS) entry which is preliminary data.</text>
</comment>
<keyword evidence="4 5" id="KW-0413">Isomerase</keyword>
<comment type="catalytic activity">
    <reaction evidence="1 5">
        <text>[protein]-peptidylproline (omega=180) = [protein]-peptidylproline (omega=0)</text>
        <dbReference type="Rhea" id="RHEA:16237"/>
        <dbReference type="Rhea" id="RHEA-COMP:10747"/>
        <dbReference type="Rhea" id="RHEA-COMP:10748"/>
        <dbReference type="ChEBI" id="CHEBI:83833"/>
        <dbReference type="ChEBI" id="CHEBI:83834"/>
        <dbReference type="EC" id="5.2.1.8"/>
    </reaction>
</comment>
<dbReference type="EC" id="5.2.1.8" evidence="2 5"/>
<dbReference type="SUPFAM" id="SSF54534">
    <property type="entry name" value="FKBP-like"/>
    <property type="match status" value="1"/>
</dbReference>
<dbReference type="PANTHER" id="PTHR10516">
    <property type="entry name" value="PEPTIDYL-PROLYL CIS-TRANS ISOMERASE"/>
    <property type="match status" value="1"/>
</dbReference>
<evidence type="ECO:0000313" key="7">
    <source>
        <dbReference type="EMBL" id="KAF2582409.1"/>
    </source>
</evidence>
<dbReference type="GO" id="GO:0003755">
    <property type="term" value="F:peptidyl-prolyl cis-trans isomerase activity"/>
    <property type="evidence" value="ECO:0007669"/>
    <property type="project" value="UniProtKB-KW"/>
</dbReference>
<evidence type="ECO:0000256" key="1">
    <source>
        <dbReference type="ARBA" id="ARBA00000971"/>
    </source>
</evidence>
<accession>A0A8S9JL28</accession>
<proteinExistence type="predicted"/>
<dbReference type="InterPro" id="IPR046357">
    <property type="entry name" value="PPIase_dom_sf"/>
</dbReference>
<dbReference type="InterPro" id="IPR001179">
    <property type="entry name" value="PPIase_FKBP_dom"/>
</dbReference>
<name>A0A8S9JL28_BRACR</name>
<feature type="domain" description="PPIase FKBP-type" evidence="6">
    <location>
        <begin position="19"/>
        <end position="127"/>
    </location>
</feature>
<evidence type="ECO:0000259" key="6">
    <source>
        <dbReference type="PROSITE" id="PS50059"/>
    </source>
</evidence>
<dbReference type="InterPro" id="IPR050689">
    <property type="entry name" value="FKBP-type_PPIase"/>
</dbReference>
<organism evidence="7 8">
    <name type="scientific">Brassica cretica</name>
    <name type="common">Mustard</name>
    <dbReference type="NCBI Taxonomy" id="69181"/>
    <lineage>
        <taxon>Eukaryota</taxon>
        <taxon>Viridiplantae</taxon>
        <taxon>Streptophyta</taxon>
        <taxon>Embryophyta</taxon>
        <taxon>Tracheophyta</taxon>
        <taxon>Spermatophyta</taxon>
        <taxon>Magnoliopsida</taxon>
        <taxon>eudicotyledons</taxon>
        <taxon>Gunneridae</taxon>
        <taxon>Pentapetalae</taxon>
        <taxon>rosids</taxon>
        <taxon>malvids</taxon>
        <taxon>Brassicales</taxon>
        <taxon>Brassicaceae</taxon>
        <taxon>Brassiceae</taxon>
        <taxon>Brassica</taxon>
    </lineage>
</organism>